<feature type="compositionally biased region" description="Low complexity" evidence="2">
    <location>
        <begin position="92"/>
        <end position="103"/>
    </location>
</feature>
<feature type="domain" description="Zn(2)-C6 fungal-type" evidence="3">
    <location>
        <begin position="111"/>
        <end position="145"/>
    </location>
</feature>
<feature type="compositionally biased region" description="Pro residues" evidence="2">
    <location>
        <begin position="27"/>
        <end position="43"/>
    </location>
</feature>
<protein>
    <recommendedName>
        <fullName evidence="3">Zn(2)-C6 fungal-type domain-containing protein</fullName>
    </recommendedName>
</protein>
<dbReference type="Pfam" id="PF00172">
    <property type="entry name" value="Zn_clus"/>
    <property type="match status" value="1"/>
</dbReference>
<feature type="region of interest" description="Disordered" evidence="2">
    <location>
        <begin position="1"/>
        <end position="103"/>
    </location>
</feature>
<keyword evidence="1" id="KW-0539">Nucleus</keyword>
<evidence type="ECO:0000313" key="5">
    <source>
        <dbReference type="Proteomes" id="UP000738349"/>
    </source>
</evidence>
<feature type="region of interest" description="Disordered" evidence="2">
    <location>
        <begin position="173"/>
        <end position="264"/>
    </location>
</feature>
<gene>
    <name evidence="4" type="ORF">EDB81DRAFT_826621</name>
</gene>
<keyword evidence="5" id="KW-1185">Reference proteome</keyword>
<dbReference type="GO" id="GO:0000981">
    <property type="term" value="F:DNA-binding transcription factor activity, RNA polymerase II-specific"/>
    <property type="evidence" value="ECO:0007669"/>
    <property type="project" value="InterPro"/>
</dbReference>
<dbReference type="SUPFAM" id="SSF57701">
    <property type="entry name" value="Zn2/Cys6 DNA-binding domain"/>
    <property type="match status" value="1"/>
</dbReference>
<feature type="compositionally biased region" description="Polar residues" evidence="2">
    <location>
        <begin position="248"/>
        <end position="257"/>
    </location>
</feature>
<proteinExistence type="predicted"/>
<dbReference type="CDD" id="cd00067">
    <property type="entry name" value="GAL4"/>
    <property type="match status" value="1"/>
</dbReference>
<name>A0A9P9IAZ3_9HYPO</name>
<dbReference type="AlphaFoldDB" id="A0A9P9IAZ3"/>
<evidence type="ECO:0000259" key="3">
    <source>
        <dbReference type="PROSITE" id="PS50048"/>
    </source>
</evidence>
<dbReference type="PROSITE" id="PS00463">
    <property type="entry name" value="ZN2_CY6_FUNGAL_1"/>
    <property type="match status" value="1"/>
</dbReference>
<comment type="caution">
    <text evidence="4">The sequence shown here is derived from an EMBL/GenBank/DDBJ whole genome shotgun (WGS) entry which is preliminary data.</text>
</comment>
<dbReference type="GO" id="GO:0008270">
    <property type="term" value="F:zinc ion binding"/>
    <property type="evidence" value="ECO:0007669"/>
    <property type="project" value="InterPro"/>
</dbReference>
<dbReference type="SMART" id="SM00066">
    <property type="entry name" value="GAL4"/>
    <property type="match status" value="1"/>
</dbReference>
<organism evidence="4 5">
    <name type="scientific">Dactylonectria macrodidyma</name>
    <dbReference type="NCBI Taxonomy" id="307937"/>
    <lineage>
        <taxon>Eukaryota</taxon>
        <taxon>Fungi</taxon>
        <taxon>Dikarya</taxon>
        <taxon>Ascomycota</taxon>
        <taxon>Pezizomycotina</taxon>
        <taxon>Sordariomycetes</taxon>
        <taxon>Hypocreomycetidae</taxon>
        <taxon>Hypocreales</taxon>
        <taxon>Nectriaceae</taxon>
        <taxon>Dactylonectria</taxon>
    </lineage>
</organism>
<evidence type="ECO:0000313" key="4">
    <source>
        <dbReference type="EMBL" id="KAH7113074.1"/>
    </source>
</evidence>
<dbReference type="InterPro" id="IPR036864">
    <property type="entry name" value="Zn2-C6_fun-type_DNA-bd_sf"/>
</dbReference>
<dbReference type="InterPro" id="IPR001138">
    <property type="entry name" value="Zn2Cys6_DnaBD"/>
</dbReference>
<accession>A0A9P9IAZ3</accession>
<dbReference type="EMBL" id="JAGMUV010000036">
    <property type="protein sequence ID" value="KAH7113074.1"/>
    <property type="molecule type" value="Genomic_DNA"/>
</dbReference>
<sequence>MPHSPPASGLSYPSTQRDGPPHGIGGYPPPPTAEPPPGTYPPPDQRRGYYRPPGPAYGRGPYPSGPYYAYRGQQPQGPQPPNGFRDYRAHRGPGAAPRPTRAAPGQRTLIACQYCRTRKIRCSGYQSAPEGKCQNCVWKNQPCIFQLVSSTNSTPFVPLPAVPGGVLPGTQLFGAHGQPLAPSSVPAPHPSGPQQRPLPAQLPPLRDHYAPAQTPTEPFSPTEEARADGGSQVSGERRRRTSEEPDEGQNQPSTISWDETEPTQHWWKRTATAGNEVFEPEI</sequence>
<feature type="compositionally biased region" description="Low complexity" evidence="2">
    <location>
        <begin position="56"/>
        <end position="76"/>
    </location>
</feature>
<evidence type="ECO:0000256" key="1">
    <source>
        <dbReference type="ARBA" id="ARBA00023242"/>
    </source>
</evidence>
<dbReference type="PROSITE" id="PS50048">
    <property type="entry name" value="ZN2_CY6_FUNGAL_2"/>
    <property type="match status" value="1"/>
</dbReference>
<reference evidence="4" key="1">
    <citation type="journal article" date="2021" name="Nat. Commun.">
        <title>Genetic determinants of endophytism in the Arabidopsis root mycobiome.</title>
        <authorList>
            <person name="Mesny F."/>
            <person name="Miyauchi S."/>
            <person name="Thiergart T."/>
            <person name="Pickel B."/>
            <person name="Atanasova L."/>
            <person name="Karlsson M."/>
            <person name="Huettel B."/>
            <person name="Barry K.W."/>
            <person name="Haridas S."/>
            <person name="Chen C."/>
            <person name="Bauer D."/>
            <person name="Andreopoulos W."/>
            <person name="Pangilinan J."/>
            <person name="LaButti K."/>
            <person name="Riley R."/>
            <person name="Lipzen A."/>
            <person name="Clum A."/>
            <person name="Drula E."/>
            <person name="Henrissat B."/>
            <person name="Kohler A."/>
            <person name="Grigoriev I.V."/>
            <person name="Martin F.M."/>
            <person name="Hacquard S."/>
        </authorList>
    </citation>
    <scope>NUCLEOTIDE SEQUENCE</scope>
    <source>
        <strain evidence="4">MPI-CAGE-AT-0147</strain>
    </source>
</reference>
<dbReference type="Proteomes" id="UP000738349">
    <property type="component" value="Unassembled WGS sequence"/>
</dbReference>
<evidence type="ECO:0000256" key="2">
    <source>
        <dbReference type="SAM" id="MobiDB-lite"/>
    </source>
</evidence>
<dbReference type="OrthoDB" id="5401558at2759"/>
<dbReference type="Gene3D" id="4.10.240.10">
    <property type="entry name" value="Zn(2)-C6 fungal-type DNA-binding domain"/>
    <property type="match status" value="1"/>
</dbReference>